<dbReference type="EMBL" id="MWQY01000009">
    <property type="protein sequence ID" value="ORC35357.1"/>
    <property type="molecule type" value="Genomic_DNA"/>
</dbReference>
<dbReference type="Proteomes" id="UP000192343">
    <property type="component" value="Unassembled WGS sequence"/>
</dbReference>
<feature type="transmembrane region" description="Helical" evidence="1">
    <location>
        <begin position="66"/>
        <end position="99"/>
    </location>
</feature>
<evidence type="ECO:0000256" key="1">
    <source>
        <dbReference type="SAM" id="Phobius"/>
    </source>
</evidence>
<evidence type="ECO:0000313" key="2">
    <source>
        <dbReference type="EMBL" id="ORC35357.1"/>
    </source>
</evidence>
<evidence type="ECO:0000313" key="3">
    <source>
        <dbReference type="Proteomes" id="UP000192343"/>
    </source>
</evidence>
<keyword evidence="1" id="KW-0812">Transmembrane</keyword>
<protein>
    <recommendedName>
        <fullName evidence="4">Branched-chain amino acid transporter</fullName>
    </recommendedName>
</protein>
<dbReference type="Pfam" id="PF05437">
    <property type="entry name" value="AzlD"/>
    <property type="match status" value="1"/>
</dbReference>
<dbReference type="AlphaFoldDB" id="A0A1Y1RY24"/>
<comment type="caution">
    <text evidence="2">The sequence shown here is derived from an EMBL/GenBank/DDBJ whole genome shotgun (WGS) entry which is preliminary data.</text>
</comment>
<keyword evidence="3" id="KW-1185">Reference proteome</keyword>
<name>A0A1Y1RY24_9SPIO</name>
<reference evidence="2 3" key="1">
    <citation type="submission" date="2017-03" db="EMBL/GenBank/DDBJ databases">
        <title>Draft Genome sequence of Marispirochaeta sp. strain JC444.</title>
        <authorList>
            <person name="Shivani Y."/>
            <person name="Subhash Y."/>
            <person name="Sasikala C."/>
            <person name="Ramana C."/>
        </authorList>
    </citation>
    <scope>NUCLEOTIDE SEQUENCE [LARGE SCALE GENOMIC DNA]</scope>
    <source>
        <strain evidence="2 3">JC444</strain>
    </source>
</reference>
<dbReference type="STRING" id="1963862.B4O97_09285"/>
<evidence type="ECO:0008006" key="4">
    <source>
        <dbReference type="Google" id="ProtNLM"/>
    </source>
</evidence>
<keyword evidence="1" id="KW-0472">Membrane</keyword>
<accession>A0A1Y1RY24</accession>
<gene>
    <name evidence="2" type="ORF">B4O97_09285</name>
</gene>
<feature type="transmembrane region" description="Helical" evidence="1">
    <location>
        <begin position="6"/>
        <end position="27"/>
    </location>
</feature>
<sequence>MRSDIVMIIAGAALATYLPRAIPFLVGFPENIPGFLRRLLAVMPVAALGALIFPAVLLSFPERPVAGIAGVAAAALVAWVRGGLIIPVLSSIASAYIILSL</sequence>
<organism evidence="2 3">
    <name type="scientific">Marispirochaeta aestuarii</name>
    <dbReference type="NCBI Taxonomy" id="1963862"/>
    <lineage>
        <taxon>Bacteria</taxon>
        <taxon>Pseudomonadati</taxon>
        <taxon>Spirochaetota</taxon>
        <taxon>Spirochaetia</taxon>
        <taxon>Spirochaetales</taxon>
        <taxon>Spirochaetaceae</taxon>
        <taxon>Marispirochaeta</taxon>
    </lineage>
</organism>
<feature type="transmembrane region" description="Helical" evidence="1">
    <location>
        <begin position="39"/>
        <end position="60"/>
    </location>
</feature>
<dbReference type="OrthoDB" id="9811308at2"/>
<keyword evidence="1" id="KW-1133">Transmembrane helix</keyword>
<dbReference type="RefSeq" id="WP_083050285.1">
    <property type="nucleotide sequence ID" value="NZ_MWQY01000009.1"/>
</dbReference>
<proteinExistence type="predicted"/>
<dbReference type="InterPro" id="IPR008407">
    <property type="entry name" value="Brnchd-chn_aa_trnsp_AzlD"/>
</dbReference>